<proteinExistence type="predicted"/>
<feature type="region of interest" description="Disordered" evidence="1">
    <location>
        <begin position="51"/>
        <end position="74"/>
    </location>
</feature>
<sequence>MSKLNSKLLSQAVDDIVSFTAGKTVAINGNDLRVQSTTVIRPDLFKNYNPQNDNVSVARSSCRRSSRPNRKICA</sequence>
<accession>A0AAV0U889</accession>
<name>A0AAV0U889_9STRA</name>
<evidence type="ECO:0000313" key="3">
    <source>
        <dbReference type="Proteomes" id="UP001159659"/>
    </source>
</evidence>
<protein>
    <submittedName>
        <fullName evidence="2">Uncharacterized protein</fullName>
    </submittedName>
</protein>
<dbReference type="Proteomes" id="UP001159659">
    <property type="component" value="Unassembled WGS sequence"/>
</dbReference>
<dbReference type="AlphaFoldDB" id="A0AAV0U889"/>
<evidence type="ECO:0000256" key="1">
    <source>
        <dbReference type="SAM" id="MobiDB-lite"/>
    </source>
</evidence>
<reference evidence="2" key="1">
    <citation type="submission" date="2022-12" db="EMBL/GenBank/DDBJ databases">
        <authorList>
            <person name="Webb A."/>
        </authorList>
    </citation>
    <scope>NUCLEOTIDE SEQUENCE</scope>
    <source>
        <strain evidence="2">Pf2</strain>
    </source>
</reference>
<dbReference type="EMBL" id="CANTFK010000851">
    <property type="protein sequence ID" value="CAI5731154.1"/>
    <property type="molecule type" value="Genomic_DNA"/>
</dbReference>
<comment type="caution">
    <text evidence="2">The sequence shown here is derived from an EMBL/GenBank/DDBJ whole genome shotgun (WGS) entry which is preliminary data.</text>
</comment>
<evidence type="ECO:0000313" key="2">
    <source>
        <dbReference type="EMBL" id="CAI5731154.1"/>
    </source>
</evidence>
<gene>
    <name evidence="2" type="ORF">PFR002_LOCUS6496</name>
</gene>
<feature type="compositionally biased region" description="Basic residues" evidence="1">
    <location>
        <begin position="61"/>
        <end position="74"/>
    </location>
</feature>
<organism evidence="2 3">
    <name type="scientific">Peronospora farinosa</name>
    <dbReference type="NCBI Taxonomy" id="134698"/>
    <lineage>
        <taxon>Eukaryota</taxon>
        <taxon>Sar</taxon>
        <taxon>Stramenopiles</taxon>
        <taxon>Oomycota</taxon>
        <taxon>Peronosporomycetes</taxon>
        <taxon>Peronosporales</taxon>
        <taxon>Peronosporaceae</taxon>
        <taxon>Peronospora</taxon>
    </lineage>
</organism>